<dbReference type="HOGENOM" id="CLU_043297_0_0_1"/>
<sequence>MKNYVERVQKYVKEAIDRLEKKGKDSDPKTREHADAKEMLGYLKTAKYGLPISYIEYMRKGQKRRPNEFVFCTKEEAIDILSRGPLKIPILIPCPPMTAERSERLSRYQREIKKGMADMMWVDVYDSGKKDFPRVPGRMSGSEALRRFESKDECPVNALNNPIPQGIVVSRWMAKIVGYNMAETLMEKAQEANLRQMLMTFLHALIVLLVASTGAITLRHIDKSAETTCIESIMGSKLWEMSEDRSQEAVRNFAEKGTCSSGTFVLSVDEGDTLIQPPQTIHSVYTLKKSMLFCDQYLDSRTTLSSLKQTQLEVEYDHITNDDHHEGLLPYLDIAVEKWKEDARLEEQESWPDVEHLEEAENILEKIRWHKEKPSPIPQRKANAPRTKKARAKVGRGARRVGIATRKQ</sequence>
<accession>W9HB80</accession>
<evidence type="ECO:0000313" key="4">
    <source>
        <dbReference type="Proteomes" id="UP000030753"/>
    </source>
</evidence>
<evidence type="ECO:0008006" key="5">
    <source>
        <dbReference type="Google" id="ProtNLM"/>
    </source>
</evidence>
<dbReference type="AlphaFoldDB" id="W9HB80"/>
<protein>
    <recommendedName>
        <fullName evidence="5">JmjC domain-containing protein</fullName>
    </recommendedName>
</protein>
<evidence type="ECO:0000256" key="2">
    <source>
        <dbReference type="SAM" id="Phobius"/>
    </source>
</evidence>
<gene>
    <name evidence="3" type="ORF">FOYG_17382</name>
</gene>
<keyword evidence="2" id="KW-0472">Membrane</keyword>
<reference evidence="3 4" key="1">
    <citation type="submission" date="2011-06" db="EMBL/GenBank/DDBJ databases">
        <title>The Genome Sequence of Fusarium oxysporum FOSC 3-a.</title>
        <authorList>
            <consortium name="The Broad Institute Genome Sequencing Platform"/>
            <person name="Ma L.-J."/>
            <person name="Gale L.R."/>
            <person name="Schwartz D.C."/>
            <person name="Zhou S."/>
            <person name="Corby-Kistler H."/>
            <person name="Young S.K."/>
            <person name="Zeng Q."/>
            <person name="Gargeya S."/>
            <person name="Fitzgerald M."/>
            <person name="Haas B."/>
            <person name="Abouelleil A."/>
            <person name="Alvarado L."/>
            <person name="Arachchi H.M."/>
            <person name="Berlin A."/>
            <person name="Brown A."/>
            <person name="Chapman S.B."/>
            <person name="Chen Z."/>
            <person name="Dunbar C."/>
            <person name="Freedman E."/>
            <person name="Gearin G."/>
            <person name="Gellesch M."/>
            <person name="Goldberg J."/>
            <person name="Griggs A."/>
            <person name="Gujja S."/>
            <person name="Heiman D."/>
            <person name="Howarth C."/>
            <person name="Larson L."/>
            <person name="Lui A."/>
            <person name="MacDonald P.J.P."/>
            <person name="Mehta T."/>
            <person name="Montmayeur A."/>
            <person name="Murphy C."/>
            <person name="Neiman D."/>
            <person name="Pearson M."/>
            <person name="Priest M."/>
            <person name="Roberts A."/>
            <person name="Saif S."/>
            <person name="Shea T."/>
            <person name="Shenoy N."/>
            <person name="Sisk P."/>
            <person name="Stolte C."/>
            <person name="Sykes S."/>
            <person name="Wortman J."/>
            <person name="Nusbaum C."/>
            <person name="Birren B."/>
        </authorList>
    </citation>
    <scope>NUCLEOTIDE SEQUENCE [LARGE SCALE GENOMIC DNA]</scope>
    <source>
        <strain evidence="4">FOSC 3-a</strain>
    </source>
</reference>
<dbReference type="Proteomes" id="UP000030753">
    <property type="component" value="Unassembled WGS sequence"/>
</dbReference>
<dbReference type="OrthoDB" id="4161428at2759"/>
<evidence type="ECO:0000313" key="3">
    <source>
        <dbReference type="EMBL" id="EWY79477.1"/>
    </source>
</evidence>
<dbReference type="Gene3D" id="2.60.120.650">
    <property type="entry name" value="Cupin"/>
    <property type="match status" value="1"/>
</dbReference>
<evidence type="ECO:0000256" key="1">
    <source>
        <dbReference type="SAM" id="MobiDB-lite"/>
    </source>
</evidence>
<feature type="transmembrane region" description="Helical" evidence="2">
    <location>
        <begin position="198"/>
        <end position="218"/>
    </location>
</feature>
<keyword evidence="2" id="KW-0812">Transmembrane</keyword>
<feature type="compositionally biased region" description="Basic residues" evidence="1">
    <location>
        <begin position="386"/>
        <end position="399"/>
    </location>
</feature>
<feature type="region of interest" description="Disordered" evidence="1">
    <location>
        <begin position="370"/>
        <end position="408"/>
    </location>
</feature>
<name>W9HB80_FUSOX</name>
<keyword evidence="2" id="KW-1133">Transmembrane helix</keyword>
<dbReference type="EMBL" id="JH717865">
    <property type="protein sequence ID" value="EWY79477.1"/>
    <property type="molecule type" value="Genomic_DNA"/>
</dbReference>
<proteinExistence type="predicted"/>
<organism evidence="3 4">
    <name type="scientific">Fusarium oxysporum NRRL 32931</name>
    <dbReference type="NCBI Taxonomy" id="660029"/>
    <lineage>
        <taxon>Eukaryota</taxon>
        <taxon>Fungi</taxon>
        <taxon>Dikarya</taxon>
        <taxon>Ascomycota</taxon>
        <taxon>Pezizomycotina</taxon>
        <taxon>Sordariomycetes</taxon>
        <taxon>Hypocreomycetidae</taxon>
        <taxon>Hypocreales</taxon>
        <taxon>Nectriaceae</taxon>
        <taxon>Fusarium</taxon>
        <taxon>Fusarium oxysporum species complex</taxon>
    </lineage>
</organism>